<dbReference type="SUPFAM" id="SSF55486">
    <property type="entry name" value="Metalloproteases ('zincins'), catalytic domain"/>
    <property type="match status" value="1"/>
</dbReference>
<dbReference type="AlphaFoldDB" id="A0A1G2FWN2"/>
<feature type="binding site" evidence="7">
    <location>
        <position position="101"/>
    </location>
    <ligand>
        <name>Zn(2+)</name>
        <dbReference type="ChEBI" id="CHEBI:29105"/>
        <note>catalytic</note>
    </ligand>
</feature>
<dbReference type="InterPro" id="IPR023091">
    <property type="entry name" value="MetalPrtase_cat_dom_sf_prd"/>
</dbReference>
<proteinExistence type="inferred from homology"/>
<evidence type="ECO:0000256" key="7">
    <source>
        <dbReference type="HAMAP-Rule" id="MF_00009"/>
    </source>
</evidence>
<dbReference type="GO" id="GO:0008270">
    <property type="term" value="F:zinc ion binding"/>
    <property type="evidence" value="ECO:0007669"/>
    <property type="project" value="UniProtKB-UniRule"/>
</dbReference>
<dbReference type="Proteomes" id="UP000177126">
    <property type="component" value="Unassembled WGS sequence"/>
</dbReference>
<gene>
    <name evidence="7" type="primary">ybeY</name>
    <name evidence="8" type="ORF">A3B04_03000</name>
</gene>
<accession>A0A1G2FWN2</accession>
<keyword evidence="5 7" id="KW-0378">Hydrolase</keyword>
<dbReference type="GO" id="GO:0004521">
    <property type="term" value="F:RNA endonuclease activity"/>
    <property type="evidence" value="ECO:0007669"/>
    <property type="project" value="UniProtKB-UniRule"/>
</dbReference>
<dbReference type="GO" id="GO:0006364">
    <property type="term" value="P:rRNA processing"/>
    <property type="evidence" value="ECO:0007669"/>
    <property type="project" value="UniProtKB-UniRule"/>
</dbReference>
<evidence type="ECO:0000256" key="5">
    <source>
        <dbReference type="ARBA" id="ARBA00022801"/>
    </source>
</evidence>
<dbReference type="PANTHER" id="PTHR46986">
    <property type="entry name" value="ENDORIBONUCLEASE YBEY, CHLOROPLASTIC"/>
    <property type="match status" value="1"/>
</dbReference>
<evidence type="ECO:0000313" key="9">
    <source>
        <dbReference type="Proteomes" id="UP000177126"/>
    </source>
</evidence>
<keyword evidence="7" id="KW-0963">Cytoplasm</keyword>
<keyword evidence="4 7" id="KW-0255">Endonuclease</keyword>
<feature type="binding site" evidence="7">
    <location>
        <position position="107"/>
    </location>
    <ligand>
        <name>Zn(2+)</name>
        <dbReference type="ChEBI" id="CHEBI:29105"/>
        <note>catalytic</note>
    </ligand>
</feature>
<dbReference type="GO" id="GO:0005737">
    <property type="term" value="C:cytoplasm"/>
    <property type="evidence" value="ECO:0007669"/>
    <property type="project" value="UniProtKB-SubCell"/>
</dbReference>
<dbReference type="NCBIfam" id="TIGR00043">
    <property type="entry name" value="rRNA maturation RNase YbeY"/>
    <property type="match status" value="1"/>
</dbReference>
<evidence type="ECO:0000256" key="4">
    <source>
        <dbReference type="ARBA" id="ARBA00022759"/>
    </source>
</evidence>
<comment type="subcellular location">
    <subcellularLocation>
        <location evidence="7">Cytoplasm</location>
    </subcellularLocation>
</comment>
<dbReference type="HAMAP" id="MF_00009">
    <property type="entry name" value="Endoribonucl_YbeY"/>
    <property type="match status" value="1"/>
</dbReference>
<comment type="similarity">
    <text evidence="1 7">Belongs to the endoribonuclease YbeY family.</text>
</comment>
<dbReference type="InterPro" id="IPR002036">
    <property type="entry name" value="YbeY"/>
</dbReference>
<keyword evidence="3 7" id="KW-0479">Metal-binding</keyword>
<keyword evidence="7" id="KW-0690">Ribosome biogenesis</keyword>
<evidence type="ECO:0000256" key="2">
    <source>
        <dbReference type="ARBA" id="ARBA00022722"/>
    </source>
</evidence>
<keyword evidence="2 7" id="KW-0540">Nuclease</keyword>
<evidence type="ECO:0000313" key="8">
    <source>
        <dbReference type="EMBL" id="OGZ42018.1"/>
    </source>
</evidence>
<protein>
    <recommendedName>
        <fullName evidence="7">Endoribonuclease YbeY</fullName>
        <ecNumber evidence="7">3.1.-.-</ecNumber>
    </recommendedName>
</protein>
<dbReference type="EMBL" id="MHNF01000005">
    <property type="protein sequence ID" value="OGZ42018.1"/>
    <property type="molecule type" value="Genomic_DNA"/>
</dbReference>
<dbReference type="PANTHER" id="PTHR46986:SF1">
    <property type="entry name" value="ENDORIBONUCLEASE YBEY, CHLOROPLASTIC"/>
    <property type="match status" value="1"/>
</dbReference>
<evidence type="ECO:0000256" key="3">
    <source>
        <dbReference type="ARBA" id="ARBA00022723"/>
    </source>
</evidence>
<sequence length="130" mass="14948">MLEVFNRTKIKIDTKFLQKVAQAALAVLRAKKEISLVFIGDAKMKELNKKYRGKNKTTDVLSFKELNEIFICLPFAKKQAKMLKDSLKAELTRLLTHGIVHLKGYNHAKSAQEAERMFKVEEKILNSLQI</sequence>
<evidence type="ECO:0000256" key="6">
    <source>
        <dbReference type="ARBA" id="ARBA00022833"/>
    </source>
</evidence>
<comment type="cofactor">
    <cofactor evidence="7">
        <name>Zn(2+)</name>
        <dbReference type="ChEBI" id="CHEBI:29105"/>
    </cofactor>
    <text evidence="7">Binds 1 zinc ion.</text>
</comment>
<dbReference type="GO" id="GO:0004222">
    <property type="term" value="F:metalloendopeptidase activity"/>
    <property type="evidence" value="ECO:0007669"/>
    <property type="project" value="InterPro"/>
</dbReference>
<feature type="binding site" evidence="7">
    <location>
        <position position="97"/>
    </location>
    <ligand>
        <name>Zn(2+)</name>
        <dbReference type="ChEBI" id="CHEBI:29105"/>
        <note>catalytic</note>
    </ligand>
</feature>
<dbReference type="Gene3D" id="3.40.390.30">
    <property type="entry name" value="Metalloproteases ('zincins'), catalytic domain"/>
    <property type="match status" value="1"/>
</dbReference>
<organism evidence="8 9">
    <name type="scientific">Candidatus Portnoybacteria bacterium RIFCSPLOWO2_02_FULL_39_11</name>
    <dbReference type="NCBI Taxonomy" id="1802001"/>
    <lineage>
        <taxon>Bacteria</taxon>
        <taxon>Candidatus Portnoyibacteriota</taxon>
    </lineage>
</organism>
<comment type="function">
    <text evidence="7">Single strand-specific metallo-endoribonuclease involved in late-stage 70S ribosome quality control and in maturation of the 3' terminus of the 16S rRNA.</text>
</comment>
<dbReference type="Pfam" id="PF02130">
    <property type="entry name" value="YbeY"/>
    <property type="match status" value="1"/>
</dbReference>
<evidence type="ECO:0000256" key="1">
    <source>
        <dbReference type="ARBA" id="ARBA00010875"/>
    </source>
</evidence>
<reference evidence="8 9" key="1">
    <citation type="journal article" date="2016" name="Nat. Commun.">
        <title>Thousands of microbial genomes shed light on interconnected biogeochemical processes in an aquifer system.</title>
        <authorList>
            <person name="Anantharaman K."/>
            <person name="Brown C.T."/>
            <person name="Hug L.A."/>
            <person name="Sharon I."/>
            <person name="Castelle C.J."/>
            <person name="Probst A.J."/>
            <person name="Thomas B.C."/>
            <person name="Singh A."/>
            <person name="Wilkins M.J."/>
            <person name="Karaoz U."/>
            <person name="Brodie E.L."/>
            <person name="Williams K.H."/>
            <person name="Hubbard S.S."/>
            <person name="Banfield J.F."/>
        </authorList>
    </citation>
    <scope>NUCLEOTIDE SEQUENCE [LARGE SCALE GENOMIC DNA]</scope>
</reference>
<name>A0A1G2FWN2_9BACT</name>
<keyword evidence="6 7" id="KW-0862">Zinc</keyword>
<keyword evidence="7" id="KW-0698">rRNA processing</keyword>
<dbReference type="EC" id="3.1.-.-" evidence="7"/>
<comment type="caution">
    <text evidence="8">The sequence shown here is derived from an EMBL/GenBank/DDBJ whole genome shotgun (WGS) entry which is preliminary data.</text>
</comment>